<dbReference type="Gene3D" id="1.20.1050.10">
    <property type="match status" value="1"/>
</dbReference>
<keyword evidence="8" id="KW-0869">Chloride channel</keyword>
<dbReference type="GO" id="GO:0034707">
    <property type="term" value="C:chloride channel complex"/>
    <property type="evidence" value="ECO:0007669"/>
    <property type="project" value="UniProtKB-KW"/>
</dbReference>
<dbReference type="SUPFAM" id="SSF47616">
    <property type="entry name" value="GST C-terminal domain-like"/>
    <property type="match status" value="1"/>
</dbReference>
<dbReference type="STRING" id="50429.A0A2B4SJE1"/>
<dbReference type="OrthoDB" id="1935530at2759"/>
<dbReference type="PROSITE" id="PS50404">
    <property type="entry name" value="GST_NTER"/>
    <property type="match status" value="1"/>
</dbReference>
<comment type="catalytic activity">
    <reaction evidence="11">
        <text>chloride(in) = chloride(out)</text>
        <dbReference type="Rhea" id="RHEA:29823"/>
        <dbReference type="ChEBI" id="CHEBI:17996"/>
    </reaction>
</comment>
<dbReference type="InterPro" id="IPR002946">
    <property type="entry name" value="CLIC"/>
</dbReference>
<keyword evidence="3" id="KW-0812">Transmembrane</keyword>
<dbReference type="InterPro" id="IPR004045">
    <property type="entry name" value="Glutathione_S-Trfase_N"/>
</dbReference>
<dbReference type="PROSITE" id="PS51354">
    <property type="entry name" value="GLUTAREDOXIN_2"/>
    <property type="match status" value="1"/>
</dbReference>
<keyword evidence="4" id="KW-0813">Transport</keyword>
<comment type="similarity">
    <text evidence="2">Belongs to the chloride channel CLIC family.</text>
</comment>
<dbReference type="GO" id="GO:0005737">
    <property type="term" value="C:cytoplasm"/>
    <property type="evidence" value="ECO:0007669"/>
    <property type="project" value="TreeGrafter"/>
</dbReference>
<evidence type="ECO:0000256" key="10">
    <source>
        <dbReference type="ARBA" id="ARBA00023303"/>
    </source>
</evidence>
<evidence type="ECO:0000256" key="1">
    <source>
        <dbReference type="ARBA" id="ARBA00004167"/>
    </source>
</evidence>
<dbReference type="PRINTS" id="PR01263">
    <property type="entry name" value="INTCLCHANNEL"/>
</dbReference>
<evidence type="ECO:0000256" key="6">
    <source>
        <dbReference type="ARBA" id="ARBA00023065"/>
    </source>
</evidence>
<evidence type="ECO:0000256" key="11">
    <source>
        <dbReference type="ARBA" id="ARBA00024167"/>
    </source>
</evidence>
<proteinExistence type="inferred from homology"/>
<keyword evidence="4" id="KW-0851">Voltage-gated channel</keyword>
<dbReference type="InterPro" id="IPR036282">
    <property type="entry name" value="Glutathione-S-Trfase_C_sf"/>
</dbReference>
<evidence type="ECO:0000256" key="2">
    <source>
        <dbReference type="ARBA" id="ARBA00007655"/>
    </source>
</evidence>
<dbReference type="Pfam" id="PF22441">
    <property type="entry name" value="CLIC-like_N"/>
    <property type="match status" value="1"/>
</dbReference>
<reference evidence="14" key="1">
    <citation type="journal article" date="2017" name="bioRxiv">
        <title>Comparative analysis of the genomes of Stylophora pistillata and Acropora digitifera provides evidence for extensive differences between species of corals.</title>
        <authorList>
            <person name="Voolstra C.R."/>
            <person name="Li Y."/>
            <person name="Liew Y.J."/>
            <person name="Baumgarten S."/>
            <person name="Zoccola D."/>
            <person name="Flot J.-F."/>
            <person name="Tambutte S."/>
            <person name="Allemand D."/>
            <person name="Aranda M."/>
        </authorList>
    </citation>
    <scope>NUCLEOTIDE SEQUENCE [LARGE SCALE GENOMIC DNA]</scope>
</reference>
<keyword evidence="9" id="KW-0868">Chloride</keyword>
<evidence type="ECO:0000256" key="9">
    <source>
        <dbReference type="ARBA" id="ARBA00023214"/>
    </source>
</evidence>
<gene>
    <name evidence="13" type="primary">CLIC1</name>
    <name evidence="13" type="ORF">AWC38_SpisGene6607</name>
</gene>
<dbReference type="EMBL" id="LSMT01000079">
    <property type="protein sequence ID" value="PFX28647.1"/>
    <property type="molecule type" value="Genomic_DNA"/>
</dbReference>
<dbReference type="AlphaFoldDB" id="A0A2B4SJE1"/>
<evidence type="ECO:0000256" key="5">
    <source>
        <dbReference type="ARBA" id="ARBA00022989"/>
    </source>
</evidence>
<sequence>MSVTVFVKGSNDHFKVHKELGDCPSSQRIVMILRLKGVQFHQEFVDLTKKDTKKWEEFVRRTQGRLKPPVLIHGDVEPIEDADTIVGYLEETFREPDLKSLNAQANIAGCDLYSKFALFMRNSIPDNDAKLRAALVKELKKLNEFLDKESPGAYLDGDMLKLPDCNLLPKLMHIKEAGELKDFTIPEEFEAISTYLREAQRQRAFKETFIEPVKHDIKQGWRKKMGNSMSSNSRR</sequence>
<evidence type="ECO:0000313" key="13">
    <source>
        <dbReference type="EMBL" id="PFX28647.1"/>
    </source>
</evidence>
<dbReference type="SUPFAM" id="SSF52833">
    <property type="entry name" value="Thioredoxin-like"/>
    <property type="match status" value="1"/>
</dbReference>
<evidence type="ECO:0000256" key="4">
    <source>
        <dbReference type="ARBA" id="ARBA00022882"/>
    </source>
</evidence>
<keyword evidence="10" id="KW-0407">Ion channel</keyword>
<keyword evidence="7" id="KW-0472">Membrane</keyword>
<keyword evidence="5" id="KW-1133">Transmembrane helix</keyword>
<feature type="domain" description="GST N-terminal" evidence="12">
    <location>
        <begin position="13"/>
        <end position="97"/>
    </location>
</feature>
<protein>
    <submittedName>
        <fullName evidence="13">Chloride intracellular channel protein 1</fullName>
    </submittedName>
</protein>
<evidence type="ECO:0000313" key="14">
    <source>
        <dbReference type="Proteomes" id="UP000225706"/>
    </source>
</evidence>
<keyword evidence="6" id="KW-0406">Ion transport</keyword>
<comment type="caution">
    <text evidence="13">The sequence shown here is derived from an EMBL/GenBank/DDBJ whole genome shotgun (WGS) entry which is preliminary data.</text>
</comment>
<dbReference type="Proteomes" id="UP000225706">
    <property type="component" value="Unassembled WGS sequence"/>
</dbReference>
<evidence type="ECO:0000256" key="7">
    <source>
        <dbReference type="ARBA" id="ARBA00023136"/>
    </source>
</evidence>
<keyword evidence="14" id="KW-1185">Reference proteome</keyword>
<name>A0A2B4SJE1_STYPI</name>
<evidence type="ECO:0000256" key="8">
    <source>
        <dbReference type="ARBA" id="ARBA00023173"/>
    </source>
</evidence>
<dbReference type="GO" id="GO:0005254">
    <property type="term" value="F:chloride channel activity"/>
    <property type="evidence" value="ECO:0007669"/>
    <property type="project" value="UniProtKB-KW"/>
</dbReference>
<dbReference type="InterPro" id="IPR036249">
    <property type="entry name" value="Thioredoxin-like_sf"/>
</dbReference>
<organism evidence="13 14">
    <name type="scientific">Stylophora pistillata</name>
    <name type="common">Smooth cauliflower coral</name>
    <dbReference type="NCBI Taxonomy" id="50429"/>
    <lineage>
        <taxon>Eukaryota</taxon>
        <taxon>Metazoa</taxon>
        <taxon>Cnidaria</taxon>
        <taxon>Anthozoa</taxon>
        <taxon>Hexacorallia</taxon>
        <taxon>Scleractinia</taxon>
        <taxon>Astrocoeniina</taxon>
        <taxon>Pocilloporidae</taxon>
        <taxon>Stylophora</taxon>
    </lineage>
</organism>
<dbReference type="PANTHER" id="PTHR43920:SF5">
    <property type="entry name" value="CHLORIDE INTRACELLULAR CHANNEL CLIC"/>
    <property type="match status" value="1"/>
</dbReference>
<accession>A0A2B4SJE1</accession>
<evidence type="ECO:0000256" key="3">
    <source>
        <dbReference type="ARBA" id="ARBA00022692"/>
    </source>
</evidence>
<dbReference type="Gene3D" id="3.40.30.10">
    <property type="entry name" value="Glutaredoxin"/>
    <property type="match status" value="1"/>
</dbReference>
<comment type="subcellular location">
    <subcellularLocation>
        <location evidence="1">Membrane</location>
        <topology evidence="1">Single-pass membrane protein</topology>
    </subcellularLocation>
</comment>
<dbReference type="PANTHER" id="PTHR43920">
    <property type="entry name" value="CHLORIDE INTRACELLULAR CHANNEL, ISOFORM A"/>
    <property type="match status" value="1"/>
</dbReference>
<dbReference type="InterPro" id="IPR053823">
    <property type="entry name" value="CLIC_N"/>
</dbReference>
<evidence type="ECO:0000259" key="12">
    <source>
        <dbReference type="PROSITE" id="PS50404"/>
    </source>
</evidence>